<comment type="caution">
    <text evidence="1">The sequence shown here is derived from an EMBL/GenBank/DDBJ whole genome shotgun (WGS) entry which is preliminary data.</text>
</comment>
<dbReference type="AlphaFoldDB" id="N9EZP9"/>
<protein>
    <recommendedName>
        <fullName evidence="3">DUF2570 domain-containing protein</fullName>
    </recommendedName>
</protein>
<evidence type="ECO:0000313" key="2">
    <source>
        <dbReference type="Proteomes" id="UP000013251"/>
    </source>
</evidence>
<proteinExistence type="predicted"/>
<gene>
    <name evidence="1" type="ORF">F938_01194</name>
</gene>
<reference evidence="1 2" key="1">
    <citation type="submission" date="2013-02" db="EMBL/GenBank/DDBJ databases">
        <title>The Genome Sequence of Acinetobacter bereziniae CIP 70.12.</title>
        <authorList>
            <consortium name="The Broad Institute Genome Sequencing Platform"/>
            <consortium name="The Broad Institute Genome Sequencing Center for Infectious Disease"/>
            <person name="Cerqueira G."/>
            <person name="Feldgarden M."/>
            <person name="Courvalin P."/>
            <person name="Perichon B."/>
            <person name="Grillot-Courvalin C."/>
            <person name="Clermont D."/>
            <person name="Rocha E."/>
            <person name="Yoon E.-J."/>
            <person name="Nemec A."/>
            <person name="Walker B."/>
            <person name="Young S.K."/>
            <person name="Zeng Q."/>
            <person name="Gargeya S."/>
            <person name="Fitzgerald M."/>
            <person name="Haas B."/>
            <person name="Abouelleil A."/>
            <person name="Alvarado L."/>
            <person name="Arachchi H.M."/>
            <person name="Berlin A.M."/>
            <person name="Chapman S.B."/>
            <person name="Dewar J."/>
            <person name="Goldberg J."/>
            <person name="Griggs A."/>
            <person name="Gujja S."/>
            <person name="Hansen M."/>
            <person name="Howarth C."/>
            <person name="Imamovic A."/>
            <person name="Larimer J."/>
            <person name="McCowan C."/>
            <person name="Murphy C."/>
            <person name="Neiman D."/>
            <person name="Pearson M."/>
            <person name="Priest M."/>
            <person name="Roberts A."/>
            <person name="Saif S."/>
            <person name="Shea T."/>
            <person name="Sisk P."/>
            <person name="Sykes S."/>
            <person name="Wortman J."/>
            <person name="Nusbaum C."/>
            <person name="Birren B."/>
        </authorList>
    </citation>
    <scope>NUCLEOTIDE SEQUENCE [LARGE SCALE GENOMIC DNA]</scope>
    <source>
        <strain evidence="1 2">CIP 70.12</strain>
    </source>
</reference>
<name>N9EZP9_ACIBZ</name>
<dbReference type="PATRIC" id="fig|1217650.3.peg.1171"/>
<evidence type="ECO:0008006" key="3">
    <source>
        <dbReference type="Google" id="ProtNLM"/>
    </source>
</evidence>
<accession>N9EZP9</accession>
<organism evidence="1 2">
    <name type="scientific">Acinetobacter bereziniae LMG 1003 = CIP 70.12</name>
    <dbReference type="NCBI Taxonomy" id="981324"/>
    <lineage>
        <taxon>Bacteria</taxon>
        <taxon>Pseudomonadati</taxon>
        <taxon>Pseudomonadota</taxon>
        <taxon>Gammaproteobacteria</taxon>
        <taxon>Moraxellales</taxon>
        <taxon>Moraxellaceae</taxon>
        <taxon>Acinetobacter</taxon>
    </lineage>
</organism>
<dbReference type="HOGENOM" id="CLU_157728_0_0_6"/>
<keyword evidence="2" id="KW-1185">Reference proteome</keyword>
<evidence type="ECO:0000313" key="1">
    <source>
        <dbReference type="EMBL" id="ENV98135.1"/>
    </source>
</evidence>
<dbReference type="OrthoDB" id="6705370at2"/>
<dbReference type="RefSeq" id="WP_005030283.1">
    <property type="nucleotide sequence ID" value="NZ_KB849755.1"/>
</dbReference>
<dbReference type="GeneID" id="69461728"/>
<sequence>MTYLYLAVKAWREILIGLLAFLLIVCLGLLNSKVSQLNKAQAKCVAQIQAIEQEHLKALTDKQNKINKVSADYEQLKSEQRVKVETVTREVQKIIERPVYNNLCIDADGLRNINSLITDDSS</sequence>
<dbReference type="Proteomes" id="UP000013251">
    <property type="component" value="Unassembled WGS sequence"/>
</dbReference>
<dbReference type="EMBL" id="APQG01000017">
    <property type="protein sequence ID" value="ENV98135.1"/>
    <property type="molecule type" value="Genomic_DNA"/>
</dbReference>